<sequence length="418" mass="46660">MSVPPGSSDPLGDVLSPLPPEVLVTIIEQLHRTDLATCLRVNSVFCSIALPLVYRHLRLNEFGPWPSFDDHFDDHAVPGPLSTDRPKFLRRGALGEAVRRLDVLPHKTTVCRSSTFDQSGWWHALPPLPRLEVVRVFMMATWAGGRVFHTNVDPRDAERKPDMPCAALTHIRSPMLVIRGVTLAQSTVPRHEIPWQFSEGVRHLACVFQPDHPYFLPRDASEHAARRQAMHFRSRIPNMASRLTVVFWPPGPTIAWRSSAQTLSWELIWAYASALFSSLAAWVALRQPQALTLVNVRALRRVDGSSTTDEALREVDAEVESFFRSAVEERFPDEGFREKVLSAVRIIDMDEYLETDDWRTVFEPGEVAPWMGGGATVVYPPSRSSSGVDTPLTSTPGTPSTTDGSVRALPMFQLTVSG</sequence>
<dbReference type="AlphaFoldDB" id="A0A427XWY3"/>
<dbReference type="OrthoDB" id="10257471at2759"/>
<protein>
    <recommendedName>
        <fullName evidence="2">F-box domain-containing protein</fullName>
    </recommendedName>
</protein>
<dbReference type="EMBL" id="RSCE01000004">
    <property type="protein sequence ID" value="RSH83307.1"/>
    <property type="molecule type" value="Genomic_DNA"/>
</dbReference>
<organism evidence="3 4">
    <name type="scientific">Apiotrichum porosum</name>
    <dbReference type="NCBI Taxonomy" id="105984"/>
    <lineage>
        <taxon>Eukaryota</taxon>
        <taxon>Fungi</taxon>
        <taxon>Dikarya</taxon>
        <taxon>Basidiomycota</taxon>
        <taxon>Agaricomycotina</taxon>
        <taxon>Tremellomycetes</taxon>
        <taxon>Trichosporonales</taxon>
        <taxon>Trichosporonaceae</taxon>
        <taxon>Apiotrichum</taxon>
    </lineage>
</organism>
<dbReference type="SUPFAM" id="SSF81383">
    <property type="entry name" value="F-box domain"/>
    <property type="match status" value="1"/>
</dbReference>
<evidence type="ECO:0000313" key="3">
    <source>
        <dbReference type="EMBL" id="RSH83307.1"/>
    </source>
</evidence>
<dbReference type="GeneID" id="39591526"/>
<gene>
    <name evidence="3" type="ORF">EHS24_006983</name>
</gene>
<dbReference type="InterPro" id="IPR036047">
    <property type="entry name" value="F-box-like_dom_sf"/>
</dbReference>
<feature type="compositionally biased region" description="Low complexity" evidence="1">
    <location>
        <begin position="389"/>
        <end position="404"/>
    </location>
</feature>
<comment type="caution">
    <text evidence="3">The sequence shown here is derived from an EMBL/GenBank/DDBJ whole genome shotgun (WGS) entry which is preliminary data.</text>
</comment>
<dbReference type="InterPro" id="IPR001810">
    <property type="entry name" value="F-box_dom"/>
</dbReference>
<feature type="region of interest" description="Disordered" evidence="1">
    <location>
        <begin position="381"/>
        <end position="404"/>
    </location>
</feature>
<feature type="domain" description="F-box" evidence="2">
    <location>
        <begin position="18"/>
        <end position="59"/>
    </location>
</feature>
<dbReference type="Pfam" id="PF12937">
    <property type="entry name" value="F-box-like"/>
    <property type="match status" value="1"/>
</dbReference>
<dbReference type="RefSeq" id="XP_028477259.1">
    <property type="nucleotide sequence ID" value="XM_028622367.1"/>
</dbReference>
<evidence type="ECO:0000259" key="2">
    <source>
        <dbReference type="Pfam" id="PF12937"/>
    </source>
</evidence>
<keyword evidence="4" id="KW-1185">Reference proteome</keyword>
<reference evidence="3 4" key="1">
    <citation type="submission" date="2018-11" db="EMBL/GenBank/DDBJ databases">
        <title>Genome sequence of Apiotrichum porosum DSM 27194.</title>
        <authorList>
            <person name="Aliyu H."/>
            <person name="Gorte O."/>
            <person name="Ochsenreither K."/>
        </authorList>
    </citation>
    <scope>NUCLEOTIDE SEQUENCE [LARGE SCALE GENOMIC DNA]</scope>
    <source>
        <strain evidence="3 4">DSM 27194</strain>
    </source>
</reference>
<proteinExistence type="predicted"/>
<name>A0A427XWY3_9TREE</name>
<evidence type="ECO:0000313" key="4">
    <source>
        <dbReference type="Proteomes" id="UP000279236"/>
    </source>
</evidence>
<evidence type="ECO:0000256" key="1">
    <source>
        <dbReference type="SAM" id="MobiDB-lite"/>
    </source>
</evidence>
<dbReference type="Proteomes" id="UP000279236">
    <property type="component" value="Unassembled WGS sequence"/>
</dbReference>
<accession>A0A427XWY3</accession>